<dbReference type="EMBL" id="AGYR01000016">
    <property type="protein sequence ID" value="ENZ17349.1"/>
    <property type="molecule type" value="Genomic_DNA"/>
</dbReference>
<comment type="caution">
    <text evidence="4">The sequence shown here is derived from an EMBL/GenBank/DDBJ whole genome shotgun (WGS) entry which is preliminary data.</text>
</comment>
<dbReference type="HOGENOM" id="CLU_044973_6_2_9"/>
<evidence type="ECO:0000313" key="5">
    <source>
        <dbReference type="Proteomes" id="UP000013085"/>
    </source>
</evidence>
<proteinExistence type="inferred from homology"/>
<evidence type="ECO:0000256" key="2">
    <source>
        <dbReference type="ARBA" id="ARBA00022801"/>
    </source>
</evidence>
<keyword evidence="2" id="KW-0378">Hydrolase</keyword>
<evidence type="ECO:0000256" key="3">
    <source>
        <dbReference type="ARBA" id="ARBA00023295"/>
    </source>
</evidence>
<dbReference type="GO" id="GO:0016052">
    <property type="term" value="P:carbohydrate catabolic process"/>
    <property type="evidence" value="ECO:0007669"/>
    <property type="project" value="TreeGrafter"/>
</dbReference>
<evidence type="ECO:0000256" key="1">
    <source>
        <dbReference type="ARBA" id="ARBA00010646"/>
    </source>
</evidence>
<dbReference type="SMART" id="SM00641">
    <property type="entry name" value="Glyco_25"/>
    <property type="match status" value="1"/>
</dbReference>
<dbReference type="RefSeq" id="WP_002595587.1">
    <property type="nucleotide sequence ID" value="NZ_KB851019.1"/>
</dbReference>
<dbReference type="PANTHER" id="PTHR34135">
    <property type="entry name" value="LYSOZYME"/>
    <property type="match status" value="1"/>
</dbReference>
<dbReference type="PANTHER" id="PTHR34135:SF2">
    <property type="entry name" value="LYSOZYME"/>
    <property type="match status" value="1"/>
</dbReference>
<name>A0A0E2HCD7_9FIRM</name>
<comment type="similarity">
    <text evidence="1">Belongs to the glycosyl hydrolase 25 family.</text>
</comment>
<dbReference type="InterPro" id="IPR018077">
    <property type="entry name" value="Glyco_hydro_fam25_subgr"/>
</dbReference>
<reference evidence="4 5" key="1">
    <citation type="submission" date="2013-01" db="EMBL/GenBank/DDBJ databases">
        <title>The Genome Sequence of Clostridium clostridioforme 90A8.</title>
        <authorList>
            <consortium name="The Broad Institute Genome Sequencing Platform"/>
            <person name="Earl A."/>
            <person name="Ward D."/>
            <person name="Feldgarden M."/>
            <person name="Gevers D."/>
            <person name="Courvalin P."/>
            <person name="Lambert T."/>
            <person name="Walker B."/>
            <person name="Young S.K."/>
            <person name="Zeng Q."/>
            <person name="Gargeya S."/>
            <person name="Fitzgerald M."/>
            <person name="Haas B."/>
            <person name="Abouelleil A."/>
            <person name="Alvarado L."/>
            <person name="Arachchi H.M."/>
            <person name="Berlin A.M."/>
            <person name="Chapman S.B."/>
            <person name="Dewar J."/>
            <person name="Goldberg J."/>
            <person name="Griggs A."/>
            <person name="Gujja S."/>
            <person name="Hansen M."/>
            <person name="Howarth C."/>
            <person name="Imamovic A."/>
            <person name="Larimer J."/>
            <person name="McCowan C."/>
            <person name="Murphy C."/>
            <person name="Neiman D."/>
            <person name="Pearson M."/>
            <person name="Priest M."/>
            <person name="Roberts A."/>
            <person name="Saif S."/>
            <person name="Shea T."/>
            <person name="Sisk P."/>
            <person name="Sykes S."/>
            <person name="Wortman J."/>
            <person name="Nusbaum C."/>
            <person name="Birren B."/>
        </authorList>
    </citation>
    <scope>NUCLEOTIDE SEQUENCE [LARGE SCALE GENOMIC DNA]</scope>
    <source>
        <strain evidence="4 5">90A8</strain>
    </source>
</reference>
<organism evidence="4 5">
    <name type="scientific">[Clostridium] clostridioforme 90A8</name>
    <dbReference type="NCBI Taxonomy" id="999408"/>
    <lineage>
        <taxon>Bacteria</taxon>
        <taxon>Bacillati</taxon>
        <taxon>Bacillota</taxon>
        <taxon>Clostridia</taxon>
        <taxon>Lachnospirales</taxon>
        <taxon>Lachnospiraceae</taxon>
        <taxon>Enterocloster</taxon>
    </lineage>
</organism>
<sequence>MKRRYKWLRILAALVVLAAFAAGIMAYLIWNGRILLNNPSRTRYPVRGVDVSHYQGEIDWVVLGQQDIDFAYIKATEGSFHIDEKFSQNWSGAALSGLAVGAYHFFSFDSSGKDQLAHFIQCLPPGDGMLPPAVDVEFYGDKAANPPNPADVGQELAVLLEGLERQYGMVPVIYATEESWNLYIRGRFDQYPLWIRNVKTKPRTDGKPWLLWQYTNRQRLAGYEGEETFIDMNVYYGSREQWETWYGNRNKS</sequence>
<accession>A0A0E2HCD7</accession>
<dbReference type="GO" id="GO:0003796">
    <property type="term" value="F:lysozyme activity"/>
    <property type="evidence" value="ECO:0007669"/>
    <property type="project" value="InterPro"/>
</dbReference>
<dbReference type="PROSITE" id="PS51904">
    <property type="entry name" value="GLYCOSYL_HYDROL_F25_2"/>
    <property type="match status" value="1"/>
</dbReference>
<dbReference type="SUPFAM" id="SSF51445">
    <property type="entry name" value="(Trans)glycosidases"/>
    <property type="match status" value="1"/>
</dbReference>
<dbReference type="GO" id="GO:0009253">
    <property type="term" value="P:peptidoglycan catabolic process"/>
    <property type="evidence" value="ECO:0007669"/>
    <property type="project" value="InterPro"/>
</dbReference>
<keyword evidence="3" id="KW-0326">Glycosidase</keyword>
<protein>
    <submittedName>
        <fullName evidence="4">Lysozyme</fullName>
    </submittedName>
</protein>
<dbReference type="Gene3D" id="3.20.20.80">
    <property type="entry name" value="Glycosidases"/>
    <property type="match status" value="1"/>
</dbReference>
<evidence type="ECO:0000313" key="4">
    <source>
        <dbReference type="EMBL" id="ENZ17349.1"/>
    </source>
</evidence>
<dbReference type="InterPro" id="IPR002053">
    <property type="entry name" value="Glyco_hydro_25"/>
</dbReference>
<dbReference type="CDD" id="cd06413">
    <property type="entry name" value="GH25_muramidase_1"/>
    <property type="match status" value="1"/>
</dbReference>
<dbReference type="Pfam" id="PF01183">
    <property type="entry name" value="Glyco_hydro_25"/>
    <property type="match status" value="1"/>
</dbReference>
<dbReference type="AlphaFoldDB" id="A0A0E2HCD7"/>
<dbReference type="InterPro" id="IPR017853">
    <property type="entry name" value="GH"/>
</dbReference>
<gene>
    <name evidence="4" type="ORF">HMPREF1090_01939</name>
</gene>
<dbReference type="Proteomes" id="UP000013085">
    <property type="component" value="Unassembled WGS sequence"/>
</dbReference>
<dbReference type="PATRIC" id="fig|999408.3.peg.2084"/>
<dbReference type="GO" id="GO:0016998">
    <property type="term" value="P:cell wall macromolecule catabolic process"/>
    <property type="evidence" value="ECO:0007669"/>
    <property type="project" value="InterPro"/>
</dbReference>